<evidence type="ECO:0000256" key="10">
    <source>
        <dbReference type="PIRNR" id="PIRNR006268"/>
    </source>
</evidence>
<keyword evidence="13" id="KW-1185">Reference proteome</keyword>
<feature type="binding site" evidence="11">
    <location>
        <position position="282"/>
    </location>
    <ligand>
        <name>Mg(2+)</name>
        <dbReference type="ChEBI" id="CHEBI:18420"/>
    </ligand>
</feature>
<keyword evidence="7 10" id="KW-0460">Magnesium</keyword>
<dbReference type="PANTHER" id="PTHR30040:SF2">
    <property type="entry name" value="FAD:PROTEIN FMN TRANSFERASE"/>
    <property type="match status" value="1"/>
</dbReference>
<dbReference type="EMBL" id="JNFF01000017">
    <property type="protein sequence ID" value="KEQ31404.1"/>
    <property type="molecule type" value="Genomic_DNA"/>
</dbReference>
<evidence type="ECO:0000256" key="8">
    <source>
        <dbReference type="ARBA" id="ARBA00031306"/>
    </source>
</evidence>
<dbReference type="GO" id="GO:0016740">
    <property type="term" value="F:transferase activity"/>
    <property type="evidence" value="ECO:0007669"/>
    <property type="project" value="UniProtKB-UniRule"/>
</dbReference>
<dbReference type="Gene3D" id="3.10.520.10">
    <property type="entry name" value="ApbE-like domains"/>
    <property type="match status" value="1"/>
</dbReference>
<dbReference type="OrthoDB" id="9778595at2"/>
<keyword evidence="4 10" id="KW-0808">Transferase</keyword>
<evidence type="ECO:0000256" key="9">
    <source>
        <dbReference type="ARBA" id="ARBA00048540"/>
    </source>
</evidence>
<evidence type="ECO:0000313" key="12">
    <source>
        <dbReference type="EMBL" id="KEQ31404.1"/>
    </source>
</evidence>
<dbReference type="SUPFAM" id="SSF143631">
    <property type="entry name" value="ApbE-like"/>
    <property type="match status" value="1"/>
</dbReference>
<evidence type="ECO:0000256" key="11">
    <source>
        <dbReference type="PIRSR" id="PIRSR006268-2"/>
    </source>
</evidence>
<organism evidence="12 13">
    <name type="scientific">Pedobacter antarcticus 4BY</name>
    <dbReference type="NCBI Taxonomy" id="1358423"/>
    <lineage>
        <taxon>Bacteria</taxon>
        <taxon>Pseudomonadati</taxon>
        <taxon>Bacteroidota</taxon>
        <taxon>Sphingobacteriia</taxon>
        <taxon>Sphingobacteriales</taxon>
        <taxon>Sphingobacteriaceae</taxon>
        <taxon>Pedobacter</taxon>
    </lineage>
</organism>
<keyword evidence="5 10" id="KW-0479">Metal-binding</keyword>
<keyword evidence="6 10" id="KW-0274">FAD</keyword>
<dbReference type="InterPro" id="IPR003374">
    <property type="entry name" value="ApbE-like_sf"/>
</dbReference>
<dbReference type="PIRSF" id="PIRSF006268">
    <property type="entry name" value="ApbE"/>
    <property type="match status" value="1"/>
</dbReference>
<comment type="catalytic activity">
    <reaction evidence="9 10">
        <text>L-threonyl-[protein] + FAD = FMN-L-threonyl-[protein] + AMP + H(+)</text>
        <dbReference type="Rhea" id="RHEA:36847"/>
        <dbReference type="Rhea" id="RHEA-COMP:11060"/>
        <dbReference type="Rhea" id="RHEA-COMP:11061"/>
        <dbReference type="ChEBI" id="CHEBI:15378"/>
        <dbReference type="ChEBI" id="CHEBI:30013"/>
        <dbReference type="ChEBI" id="CHEBI:57692"/>
        <dbReference type="ChEBI" id="CHEBI:74257"/>
        <dbReference type="ChEBI" id="CHEBI:456215"/>
        <dbReference type="EC" id="2.7.1.180"/>
    </reaction>
</comment>
<keyword evidence="3 10" id="KW-0285">Flavoprotein</keyword>
<evidence type="ECO:0000256" key="2">
    <source>
        <dbReference type="ARBA" id="ARBA00016337"/>
    </source>
</evidence>
<sequence length="333" mass="36848">MYKHLSLVLLLLCICLVKGNAQQLFLLKGLAQGTDYSISYYASKPLLEQAEIDSILLEIDLSMSLYRSDSRISIFNAGSSDMQMDGHMSKVIKKSFEVYHLTQGRFDITVAPLVQAWGFGAKPVQHFPDSAEIREILKTVGMKNLTIRGNLLQRKKKGIKIDLNGIAQGYTVDLVADYMLAKGITSFIAEIGGELRMQGKKPDGEGFRIGVEGPSLKSRAEPVIRHVITFDQGAVTTSGNYRKFLEQGGHKVSHLVNPVTGYPLDNRLISVTVYANDALTADGYDNALMAMEPKAVLEFIKLIPGMEVYLIYRKADGSIDEMMSPGFSRMIIN</sequence>
<accession>A0A081PL31</accession>
<protein>
    <recommendedName>
        <fullName evidence="2 10">FAD:protein FMN transferase</fullName>
        <ecNumber evidence="1 10">2.7.1.180</ecNumber>
    </recommendedName>
    <alternativeName>
        <fullName evidence="8 10">Flavin transferase</fullName>
    </alternativeName>
</protein>
<dbReference type="GO" id="GO:0046872">
    <property type="term" value="F:metal ion binding"/>
    <property type="evidence" value="ECO:0007669"/>
    <property type="project" value="UniProtKB-UniRule"/>
</dbReference>
<dbReference type="EC" id="2.7.1.180" evidence="1 10"/>
<comment type="cofactor">
    <cofactor evidence="11">
        <name>Mg(2+)</name>
        <dbReference type="ChEBI" id="CHEBI:18420"/>
    </cofactor>
    <cofactor evidence="11">
        <name>Mn(2+)</name>
        <dbReference type="ChEBI" id="CHEBI:29035"/>
    </cofactor>
    <text evidence="11">Magnesium. Can also use manganese.</text>
</comment>
<proteinExistence type="inferred from homology"/>
<dbReference type="AlphaFoldDB" id="A0A081PL31"/>
<comment type="similarity">
    <text evidence="10">Belongs to the ApbE family.</text>
</comment>
<dbReference type="eggNOG" id="COG1477">
    <property type="taxonomic scope" value="Bacteria"/>
</dbReference>
<dbReference type="PANTHER" id="PTHR30040">
    <property type="entry name" value="THIAMINE BIOSYNTHESIS LIPOPROTEIN APBE"/>
    <property type="match status" value="1"/>
</dbReference>
<dbReference type="Pfam" id="PF02424">
    <property type="entry name" value="ApbE"/>
    <property type="match status" value="1"/>
</dbReference>
<gene>
    <name evidence="12" type="ORF">N180_07925</name>
</gene>
<evidence type="ECO:0000256" key="5">
    <source>
        <dbReference type="ARBA" id="ARBA00022723"/>
    </source>
</evidence>
<feature type="binding site" evidence="11">
    <location>
        <position position="165"/>
    </location>
    <ligand>
        <name>Mg(2+)</name>
        <dbReference type="ChEBI" id="CHEBI:18420"/>
    </ligand>
</feature>
<evidence type="ECO:0000256" key="6">
    <source>
        <dbReference type="ARBA" id="ARBA00022827"/>
    </source>
</evidence>
<evidence type="ECO:0000313" key="13">
    <source>
        <dbReference type="Proteomes" id="UP000028007"/>
    </source>
</evidence>
<evidence type="ECO:0000256" key="4">
    <source>
        <dbReference type="ARBA" id="ARBA00022679"/>
    </source>
</evidence>
<evidence type="ECO:0000256" key="3">
    <source>
        <dbReference type="ARBA" id="ARBA00022630"/>
    </source>
</evidence>
<dbReference type="RefSeq" id="WP_037438195.1">
    <property type="nucleotide sequence ID" value="NZ_JNFF01000017.1"/>
</dbReference>
<reference evidence="12 13" key="1">
    <citation type="journal article" date="1992" name="Int. J. Syst. Bacteriol.">
        <title>Sphingobacterium antarcticus sp. nov. a Psychrotrophic Bacterium from the Soils of Schirmacher Oasis, Antarctica.</title>
        <authorList>
            <person name="Shivaji S."/>
            <person name="Ray M.K."/>
            <person name="Rao N.S."/>
            <person name="Saiserr L."/>
            <person name="Jagannadham M.V."/>
            <person name="Kumar G.S."/>
            <person name="Reddy G."/>
            <person name="Bhargava P.M."/>
        </authorList>
    </citation>
    <scope>NUCLEOTIDE SEQUENCE [LARGE SCALE GENOMIC DNA]</scope>
    <source>
        <strain evidence="12 13">4BY</strain>
    </source>
</reference>
<dbReference type="Proteomes" id="UP000028007">
    <property type="component" value="Unassembled WGS sequence"/>
</dbReference>
<comment type="caution">
    <text evidence="12">The sequence shown here is derived from an EMBL/GenBank/DDBJ whole genome shotgun (WGS) entry which is preliminary data.</text>
</comment>
<evidence type="ECO:0000256" key="7">
    <source>
        <dbReference type="ARBA" id="ARBA00022842"/>
    </source>
</evidence>
<name>A0A081PL31_9SPHI</name>
<dbReference type="InterPro" id="IPR024932">
    <property type="entry name" value="ApbE"/>
</dbReference>
<evidence type="ECO:0000256" key="1">
    <source>
        <dbReference type="ARBA" id="ARBA00011955"/>
    </source>
</evidence>